<feature type="region of interest" description="Disordered" evidence="6">
    <location>
        <begin position="1"/>
        <end position="24"/>
    </location>
</feature>
<proteinExistence type="inferred from homology"/>
<dbReference type="GO" id="GO:0015934">
    <property type="term" value="C:large ribosomal subunit"/>
    <property type="evidence" value="ECO:0007669"/>
    <property type="project" value="InterPro"/>
</dbReference>
<evidence type="ECO:0000256" key="1">
    <source>
        <dbReference type="ARBA" id="ARBA00008560"/>
    </source>
</evidence>
<name>A0A1W9NZ21_UNCC3</name>
<evidence type="ECO:0000313" key="8">
    <source>
        <dbReference type="Proteomes" id="UP000192520"/>
    </source>
</evidence>
<dbReference type="InterPro" id="IPR011332">
    <property type="entry name" value="Ribosomal_zn-bd"/>
</dbReference>
<dbReference type="PANTHER" id="PTHR35534:SF1">
    <property type="entry name" value="LARGE RIBOSOMAL SUBUNIT PROTEIN BL32"/>
    <property type="match status" value="1"/>
</dbReference>
<keyword evidence="2 5" id="KW-0689">Ribosomal protein</keyword>
<dbReference type="HAMAP" id="MF_00340">
    <property type="entry name" value="Ribosomal_bL32"/>
    <property type="match status" value="1"/>
</dbReference>
<dbReference type="NCBIfam" id="TIGR01031">
    <property type="entry name" value="rpmF_bact"/>
    <property type="match status" value="1"/>
</dbReference>
<dbReference type="Proteomes" id="UP000192520">
    <property type="component" value="Unassembled WGS sequence"/>
</dbReference>
<dbReference type="InterPro" id="IPR044957">
    <property type="entry name" value="Ribosomal_bL32_bact"/>
</dbReference>
<comment type="similarity">
    <text evidence="1 5">Belongs to the bacterial ribosomal protein bL32 family.</text>
</comment>
<reference evidence="8" key="1">
    <citation type="submission" date="2017-03" db="EMBL/GenBank/DDBJ databases">
        <title>Novel pathways for hydrocarbon cycling and metabolic interdependencies in hydrothermal sediment communities.</title>
        <authorList>
            <person name="Dombrowski N."/>
            <person name="Seitz K."/>
            <person name="Teske A."/>
            <person name="Baker B."/>
        </authorList>
    </citation>
    <scope>NUCLEOTIDE SEQUENCE [LARGE SCALE GENOMIC DNA]</scope>
</reference>
<evidence type="ECO:0000256" key="5">
    <source>
        <dbReference type="HAMAP-Rule" id="MF_00340"/>
    </source>
</evidence>
<dbReference type="Pfam" id="PF01783">
    <property type="entry name" value="Ribosomal_L32p"/>
    <property type="match status" value="1"/>
</dbReference>
<dbReference type="GO" id="GO:0003735">
    <property type="term" value="F:structural constituent of ribosome"/>
    <property type="evidence" value="ECO:0007669"/>
    <property type="project" value="InterPro"/>
</dbReference>
<evidence type="ECO:0000256" key="2">
    <source>
        <dbReference type="ARBA" id="ARBA00022980"/>
    </source>
</evidence>
<accession>A0A1W9NZ21</accession>
<dbReference type="PANTHER" id="PTHR35534">
    <property type="entry name" value="50S RIBOSOMAL PROTEIN L32"/>
    <property type="match status" value="1"/>
</dbReference>
<gene>
    <name evidence="5" type="primary">rpmF</name>
    <name evidence="7" type="ORF">B5M47_00785</name>
</gene>
<dbReference type="STRING" id="1968527.B5M47_00785"/>
<evidence type="ECO:0000256" key="4">
    <source>
        <dbReference type="ARBA" id="ARBA00035178"/>
    </source>
</evidence>
<organism evidence="7 8">
    <name type="scientific">candidate division CPR3 bacterium 4484_211</name>
    <dbReference type="NCBI Taxonomy" id="1968527"/>
    <lineage>
        <taxon>Bacteria</taxon>
        <taxon>Bacteria division CPR3</taxon>
    </lineage>
</organism>
<evidence type="ECO:0000256" key="3">
    <source>
        <dbReference type="ARBA" id="ARBA00023274"/>
    </source>
</evidence>
<dbReference type="SUPFAM" id="SSF57829">
    <property type="entry name" value="Zn-binding ribosomal proteins"/>
    <property type="match status" value="1"/>
</dbReference>
<comment type="caution">
    <text evidence="7">The sequence shown here is derived from an EMBL/GenBank/DDBJ whole genome shotgun (WGS) entry which is preliminary data.</text>
</comment>
<evidence type="ECO:0000313" key="7">
    <source>
        <dbReference type="EMBL" id="OQX51377.1"/>
    </source>
</evidence>
<keyword evidence="3 5" id="KW-0687">Ribonucleoprotein</keyword>
<sequence>MGAVPKKKPSKHRTRTRRSAWRKKQKRELYTECPNCHKLKLPHRVCPHCGFYKGKQAVKTKQEDKT</sequence>
<dbReference type="AlphaFoldDB" id="A0A1W9NZ21"/>
<evidence type="ECO:0000256" key="6">
    <source>
        <dbReference type="SAM" id="MobiDB-lite"/>
    </source>
</evidence>
<protein>
    <recommendedName>
        <fullName evidence="4 5">Large ribosomal subunit protein bL32</fullName>
    </recommendedName>
</protein>
<dbReference type="EMBL" id="MZGJ01000004">
    <property type="protein sequence ID" value="OQX51377.1"/>
    <property type="molecule type" value="Genomic_DNA"/>
</dbReference>
<dbReference type="InterPro" id="IPR002677">
    <property type="entry name" value="Ribosomal_bL32"/>
</dbReference>
<dbReference type="GO" id="GO:0006412">
    <property type="term" value="P:translation"/>
    <property type="evidence" value="ECO:0007669"/>
    <property type="project" value="UniProtKB-UniRule"/>
</dbReference>